<evidence type="ECO:0000256" key="10">
    <source>
        <dbReference type="ARBA" id="ARBA00048679"/>
    </source>
</evidence>
<evidence type="ECO:0000256" key="13">
    <source>
        <dbReference type="PIRSR" id="PIRSR037993-2"/>
    </source>
</evidence>
<dbReference type="AlphaFoldDB" id="A0A8C4YEH9"/>
<keyword evidence="6 11" id="KW-0547">Nucleotide-binding</keyword>
<evidence type="ECO:0000313" key="18">
    <source>
        <dbReference type="Proteomes" id="UP000694390"/>
    </source>
</evidence>
<evidence type="ECO:0000256" key="2">
    <source>
        <dbReference type="ARBA" id="ARBA00022527"/>
    </source>
</evidence>
<evidence type="ECO:0000256" key="6">
    <source>
        <dbReference type="ARBA" id="ARBA00022741"/>
    </source>
</evidence>
<dbReference type="GO" id="GO:0004674">
    <property type="term" value="F:protein serine/threonine kinase activity"/>
    <property type="evidence" value="ECO:0007669"/>
    <property type="project" value="UniProtKB-UniRule"/>
</dbReference>
<reference evidence="17" key="2">
    <citation type="submission" date="2025-09" db="UniProtKB">
        <authorList>
            <consortium name="Ensembl"/>
        </authorList>
    </citation>
    <scope>IDENTIFICATION</scope>
</reference>
<dbReference type="GO" id="GO:0000082">
    <property type="term" value="P:G1/S transition of mitotic cell cycle"/>
    <property type="evidence" value="ECO:0007669"/>
    <property type="project" value="Ensembl"/>
</dbReference>
<comment type="similarity">
    <text evidence="1 11">Belongs to the protein kinase superfamily. CAMK Ser/Thr protein kinase family. PIM subfamily.</text>
</comment>
<dbReference type="Gene3D" id="3.30.200.20">
    <property type="entry name" value="Phosphorylase Kinase, domain 1"/>
    <property type="match status" value="1"/>
</dbReference>
<dbReference type="OrthoDB" id="10252171at2759"/>
<keyword evidence="5" id="KW-0053">Apoptosis</keyword>
<feature type="binding site" evidence="13">
    <location>
        <begin position="44"/>
        <end position="52"/>
    </location>
    <ligand>
        <name>ATP</name>
        <dbReference type="ChEBI" id="CHEBI:30616"/>
    </ligand>
</feature>
<evidence type="ECO:0000256" key="4">
    <source>
        <dbReference type="ARBA" id="ARBA00022679"/>
    </source>
</evidence>
<keyword evidence="4 11" id="KW-0808">Transferase</keyword>
<evidence type="ECO:0000256" key="8">
    <source>
        <dbReference type="ARBA" id="ARBA00022840"/>
    </source>
</evidence>
<evidence type="ECO:0000256" key="1">
    <source>
        <dbReference type="ARBA" id="ARBA00005505"/>
    </source>
</evidence>
<dbReference type="Pfam" id="PF00069">
    <property type="entry name" value="Pkinase"/>
    <property type="match status" value="1"/>
</dbReference>
<keyword evidence="3" id="KW-0597">Phosphoprotein</keyword>
<feature type="binding site" evidence="13">
    <location>
        <position position="127"/>
    </location>
    <ligand>
        <name>ATP</name>
        <dbReference type="ChEBI" id="CHEBI:30616"/>
    </ligand>
</feature>
<dbReference type="PIRSF" id="PIRSF037993">
    <property type="entry name" value="STPK_Pim-1"/>
    <property type="match status" value="1"/>
</dbReference>
<evidence type="ECO:0000256" key="5">
    <source>
        <dbReference type="ARBA" id="ARBA00022703"/>
    </source>
</evidence>
<dbReference type="PROSITE" id="PS50011">
    <property type="entry name" value="PROTEIN_KINASE_DOM"/>
    <property type="match status" value="1"/>
</dbReference>
<keyword evidence="2 11" id="KW-0723">Serine/threonine-protein kinase</keyword>
<dbReference type="PROSITE" id="PS00107">
    <property type="entry name" value="PROTEIN_KINASE_ATP"/>
    <property type="match status" value="1"/>
</dbReference>
<keyword evidence="8 11" id="KW-0067">ATP-binding</keyword>
<dbReference type="InterPro" id="IPR017441">
    <property type="entry name" value="Protein_kinase_ATP_BS"/>
</dbReference>
<dbReference type="SMART" id="SM00220">
    <property type="entry name" value="S_TKc"/>
    <property type="match status" value="1"/>
</dbReference>
<evidence type="ECO:0000256" key="7">
    <source>
        <dbReference type="ARBA" id="ARBA00022777"/>
    </source>
</evidence>
<evidence type="ECO:0000256" key="15">
    <source>
        <dbReference type="SAM" id="MobiDB-lite"/>
    </source>
</evidence>
<dbReference type="Proteomes" id="UP000694390">
    <property type="component" value="Unassembled WGS sequence"/>
</dbReference>
<dbReference type="GO" id="GO:0007346">
    <property type="term" value="P:regulation of mitotic cell cycle"/>
    <property type="evidence" value="ECO:0007669"/>
    <property type="project" value="TreeGrafter"/>
</dbReference>
<comment type="catalytic activity">
    <reaction evidence="10 11">
        <text>L-seryl-[protein] + ATP = O-phospho-L-seryl-[protein] + ADP + H(+)</text>
        <dbReference type="Rhea" id="RHEA:17989"/>
        <dbReference type="Rhea" id="RHEA-COMP:9863"/>
        <dbReference type="Rhea" id="RHEA-COMP:11604"/>
        <dbReference type="ChEBI" id="CHEBI:15378"/>
        <dbReference type="ChEBI" id="CHEBI:29999"/>
        <dbReference type="ChEBI" id="CHEBI:30616"/>
        <dbReference type="ChEBI" id="CHEBI:83421"/>
        <dbReference type="ChEBI" id="CHEBI:456216"/>
        <dbReference type="EC" id="2.7.11.1"/>
    </reaction>
</comment>
<proteinExistence type="inferred from homology"/>
<accession>A0A8C4YEH9</accession>
<reference evidence="17" key="1">
    <citation type="submission" date="2025-08" db="UniProtKB">
        <authorList>
            <consortium name="Ensembl"/>
        </authorList>
    </citation>
    <scope>IDENTIFICATION</scope>
</reference>
<comment type="catalytic activity">
    <reaction evidence="9 11">
        <text>L-threonyl-[protein] + ATP = O-phospho-L-threonyl-[protein] + ADP + H(+)</text>
        <dbReference type="Rhea" id="RHEA:46608"/>
        <dbReference type="Rhea" id="RHEA-COMP:11060"/>
        <dbReference type="Rhea" id="RHEA-COMP:11605"/>
        <dbReference type="ChEBI" id="CHEBI:15378"/>
        <dbReference type="ChEBI" id="CHEBI:30013"/>
        <dbReference type="ChEBI" id="CHEBI:30616"/>
        <dbReference type="ChEBI" id="CHEBI:61977"/>
        <dbReference type="ChEBI" id="CHEBI:456216"/>
        <dbReference type="EC" id="2.7.11.1"/>
    </reaction>
</comment>
<dbReference type="InterPro" id="IPR051138">
    <property type="entry name" value="PIM_Ser/Thr_kinase"/>
</dbReference>
<dbReference type="Gene3D" id="1.10.510.10">
    <property type="entry name" value="Transferase(Phosphotransferase) domain 1"/>
    <property type="match status" value="1"/>
</dbReference>
<sequence>GPFPTAPPLSHAPAPAPLLGVTLCPATGKDKDAFDTVYQLGRLLGKGGFGTVYAGHRLADGLQVAIKHIAKNKVVHWSNGLRVPQEVMLMKRVCARGGHRGVIRLLDWYETPEGFLLVLERPEPCQDLFDYVTERGPLAEGQCRRFFRQVLEAVGHCHARGVAHRDIKDENILVELRTGHLQLIDFGSGALLRDTVYTEFDGTRVYSPPEWVGLQQYHVLPAAVWSLGVLLYDMACGDVPFQRDEEILAAQLRFPEPLSEGCQDVIQWCLSPEPSDRPTLEQLLQHPWLQPDPQFQPEEEPQNPAPPRGTAGNSSC</sequence>
<dbReference type="GO" id="GO:0016239">
    <property type="term" value="P:positive regulation of macroautophagy"/>
    <property type="evidence" value="ECO:0007669"/>
    <property type="project" value="Ensembl"/>
</dbReference>
<dbReference type="GO" id="GO:0005737">
    <property type="term" value="C:cytoplasm"/>
    <property type="evidence" value="ECO:0007669"/>
    <property type="project" value="UniProtKB-UniRule"/>
</dbReference>
<evidence type="ECO:0000256" key="14">
    <source>
        <dbReference type="PROSITE-ProRule" id="PRU10141"/>
    </source>
</evidence>
<feature type="binding site" evidence="13 14">
    <location>
        <position position="67"/>
    </location>
    <ligand>
        <name>ATP</name>
        <dbReference type="ChEBI" id="CHEBI:30616"/>
    </ligand>
</feature>
<gene>
    <name evidence="17" type="primary">PIM2</name>
</gene>
<comment type="function">
    <text evidence="11">Proto-oncogene with serine/threonine kinase activity involved in cell survival and cell proliferation.</text>
</comment>
<evidence type="ECO:0000256" key="3">
    <source>
        <dbReference type="ARBA" id="ARBA00022553"/>
    </source>
</evidence>
<protein>
    <recommendedName>
        <fullName evidence="11">Serine/threonine-protein kinase</fullName>
        <ecNumber evidence="11">2.7.11.1</ecNumber>
    </recommendedName>
</protein>
<dbReference type="FunFam" id="1.10.510.10:FF:000571">
    <property type="entry name" value="Maternal embryonic leucine zipper kinase"/>
    <property type="match status" value="1"/>
</dbReference>
<dbReference type="FunFam" id="3.30.200.20:FF:000363">
    <property type="entry name" value="Serine/threonine-protein kinase"/>
    <property type="match status" value="1"/>
</dbReference>
<dbReference type="InterPro" id="IPR011009">
    <property type="entry name" value="Kinase-like_dom_sf"/>
</dbReference>
<dbReference type="PROSITE" id="PS00108">
    <property type="entry name" value="PROTEIN_KINASE_ST"/>
    <property type="match status" value="1"/>
</dbReference>
<dbReference type="GO" id="GO:0008637">
    <property type="term" value="P:apoptotic mitochondrial changes"/>
    <property type="evidence" value="ECO:0007669"/>
    <property type="project" value="Ensembl"/>
</dbReference>
<dbReference type="PANTHER" id="PTHR22984">
    <property type="entry name" value="SERINE/THREONINE-PROTEIN KINASE PIM"/>
    <property type="match status" value="1"/>
</dbReference>
<evidence type="ECO:0000256" key="9">
    <source>
        <dbReference type="ARBA" id="ARBA00047899"/>
    </source>
</evidence>
<dbReference type="GO" id="GO:0016236">
    <property type="term" value="P:macroautophagy"/>
    <property type="evidence" value="ECO:0007669"/>
    <property type="project" value="Ensembl"/>
</dbReference>
<dbReference type="GO" id="GO:0045893">
    <property type="term" value="P:positive regulation of DNA-templated transcription"/>
    <property type="evidence" value="ECO:0007669"/>
    <property type="project" value="Ensembl"/>
</dbReference>
<dbReference type="GO" id="GO:0009615">
    <property type="term" value="P:response to virus"/>
    <property type="evidence" value="ECO:0007669"/>
    <property type="project" value="Ensembl"/>
</dbReference>
<feature type="region of interest" description="Disordered" evidence="15">
    <location>
        <begin position="277"/>
        <end position="316"/>
    </location>
</feature>
<dbReference type="GO" id="GO:0043123">
    <property type="term" value="P:positive regulation of canonical NF-kappaB signal transduction"/>
    <property type="evidence" value="ECO:0007669"/>
    <property type="project" value="Ensembl"/>
</dbReference>
<dbReference type="GO" id="GO:0050821">
    <property type="term" value="P:protein stabilization"/>
    <property type="evidence" value="ECO:0007669"/>
    <property type="project" value="Ensembl"/>
</dbReference>
<feature type="active site" description="Proton acceptor" evidence="12">
    <location>
        <position position="166"/>
    </location>
</feature>
<dbReference type="InterPro" id="IPR008271">
    <property type="entry name" value="Ser/Thr_kinase_AS"/>
</dbReference>
<organism evidence="17 18">
    <name type="scientific">Gopherus evgoodei</name>
    <name type="common">Goodes thornscrub tortoise</name>
    <dbReference type="NCBI Taxonomy" id="1825980"/>
    <lineage>
        <taxon>Eukaryota</taxon>
        <taxon>Metazoa</taxon>
        <taxon>Chordata</taxon>
        <taxon>Craniata</taxon>
        <taxon>Vertebrata</taxon>
        <taxon>Euteleostomi</taxon>
        <taxon>Archelosauria</taxon>
        <taxon>Testudinata</taxon>
        <taxon>Testudines</taxon>
        <taxon>Cryptodira</taxon>
        <taxon>Durocryptodira</taxon>
        <taxon>Testudinoidea</taxon>
        <taxon>Testudinidae</taxon>
        <taxon>Gopherus</taxon>
    </lineage>
</organism>
<evidence type="ECO:0000256" key="12">
    <source>
        <dbReference type="PIRSR" id="PIRSR037993-1"/>
    </source>
</evidence>
<dbReference type="Ensembl" id="ENSGEVT00005025781.1">
    <property type="protein sequence ID" value="ENSGEVP00005024517.1"/>
    <property type="gene ID" value="ENSGEVG00005017389.1"/>
</dbReference>
<dbReference type="GeneTree" id="ENSGT00940000161689"/>
<evidence type="ECO:0000259" key="16">
    <source>
        <dbReference type="PROSITE" id="PS50011"/>
    </source>
</evidence>
<dbReference type="GO" id="GO:0106310">
    <property type="term" value="F:protein serine kinase activity"/>
    <property type="evidence" value="ECO:0007669"/>
    <property type="project" value="UniProtKB-UniRule"/>
</dbReference>
<dbReference type="PANTHER" id="PTHR22984:SF10">
    <property type="entry name" value="SERINE_THREONINE-PROTEIN KINASE PIM-2"/>
    <property type="match status" value="1"/>
</dbReference>
<feature type="domain" description="Protein kinase" evidence="16">
    <location>
        <begin position="38"/>
        <end position="289"/>
    </location>
</feature>
<dbReference type="SUPFAM" id="SSF56112">
    <property type="entry name" value="Protein kinase-like (PK-like)"/>
    <property type="match status" value="1"/>
</dbReference>
<evidence type="ECO:0000313" key="17">
    <source>
        <dbReference type="Ensembl" id="ENSGEVP00005024517.1"/>
    </source>
</evidence>
<keyword evidence="18" id="KW-1185">Reference proteome</keyword>
<keyword evidence="7 11" id="KW-0418">Kinase</keyword>
<feature type="binding site" evidence="13">
    <location>
        <position position="120"/>
    </location>
    <ligand>
        <name>ATP</name>
        <dbReference type="ChEBI" id="CHEBI:30616"/>
    </ligand>
</feature>
<dbReference type="InterPro" id="IPR017348">
    <property type="entry name" value="PIM1/2/3"/>
</dbReference>
<dbReference type="GO" id="GO:0005524">
    <property type="term" value="F:ATP binding"/>
    <property type="evidence" value="ECO:0007669"/>
    <property type="project" value="UniProtKB-UniRule"/>
</dbReference>
<dbReference type="GO" id="GO:0043066">
    <property type="term" value="P:negative regulation of apoptotic process"/>
    <property type="evidence" value="ECO:0007669"/>
    <property type="project" value="UniProtKB-UniRule"/>
</dbReference>
<name>A0A8C4YEH9_9SAUR</name>
<dbReference type="GO" id="GO:0008285">
    <property type="term" value="P:negative regulation of cell population proliferation"/>
    <property type="evidence" value="ECO:0007669"/>
    <property type="project" value="Ensembl"/>
</dbReference>
<dbReference type="InterPro" id="IPR000719">
    <property type="entry name" value="Prot_kinase_dom"/>
</dbReference>
<dbReference type="EC" id="2.7.11.1" evidence="11"/>
<evidence type="ECO:0000256" key="11">
    <source>
        <dbReference type="PIRNR" id="PIRNR037993"/>
    </source>
</evidence>